<organism evidence="13 14">
    <name type="scientific">Agrilus planipennis</name>
    <name type="common">Emerald ash borer</name>
    <name type="synonym">Agrilus marcopoli</name>
    <dbReference type="NCBI Taxonomy" id="224129"/>
    <lineage>
        <taxon>Eukaryota</taxon>
        <taxon>Metazoa</taxon>
        <taxon>Ecdysozoa</taxon>
        <taxon>Arthropoda</taxon>
        <taxon>Hexapoda</taxon>
        <taxon>Insecta</taxon>
        <taxon>Pterygota</taxon>
        <taxon>Neoptera</taxon>
        <taxon>Endopterygota</taxon>
        <taxon>Coleoptera</taxon>
        <taxon>Polyphaga</taxon>
        <taxon>Elateriformia</taxon>
        <taxon>Buprestoidea</taxon>
        <taxon>Buprestidae</taxon>
        <taxon>Agrilinae</taxon>
        <taxon>Agrilus</taxon>
    </lineage>
</organism>
<accession>A0A7F5RH88</accession>
<dbReference type="OrthoDB" id="6880011at2759"/>
<keyword evidence="7 9" id="KW-0376">Hydrogen peroxide</keyword>
<keyword evidence="2 9" id="KW-0575">Peroxidase</keyword>
<evidence type="ECO:0000256" key="1">
    <source>
        <dbReference type="ARBA" id="ARBA00005329"/>
    </source>
</evidence>
<keyword evidence="3 8" id="KW-0349">Heme</keyword>
<dbReference type="AlphaFoldDB" id="A0A7F5RH88"/>
<dbReference type="GO" id="GO:0046872">
    <property type="term" value="F:metal ion binding"/>
    <property type="evidence" value="ECO:0007669"/>
    <property type="project" value="UniProtKB-KW"/>
</dbReference>
<keyword evidence="6 8" id="KW-0408">Iron</keyword>
<dbReference type="InterPro" id="IPR010582">
    <property type="entry name" value="Catalase_immune_responsive"/>
</dbReference>
<protein>
    <recommendedName>
        <fullName evidence="9">Catalase</fullName>
        <ecNumber evidence="9">1.11.1.6</ecNumber>
    </recommendedName>
</protein>
<dbReference type="GO" id="GO:0042744">
    <property type="term" value="P:hydrogen peroxide catabolic process"/>
    <property type="evidence" value="ECO:0007669"/>
    <property type="project" value="UniProtKB-KW"/>
</dbReference>
<dbReference type="PROSITE" id="PS00438">
    <property type="entry name" value="CATALASE_2"/>
    <property type="match status" value="1"/>
</dbReference>
<dbReference type="PIRSF" id="PIRSF038928">
    <property type="entry name" value="Catalase_clade1-3"/>
    <property type="match status" value="1"/>
</dbReference>
<evidence type="ECO:0000256" key="4">
    <source>
        <dbReference type="ARBA" id="ARBA00022723"/>
    </source>
</evidence>
<evidence type="ECO:0000313" key="14">
    <source>
        <dbReference type="RefSeq" id="XP_025835245.1"/>
    </source>
</evidence>
<keyword evidence="4 8" id="KW-0479">Metal-binding</keyword>
<evidence type="ECO:0000256" key="8">
    <source>
        <dbReference type="PIRSR" id="PIRSR038928-2"/>
    </source>
</evidence>
<dbReference type="GO" id="GO:0005739">
    <property type="term" value="C:mitochondrion"/>
    <property type="evidence" value="ECO:0007669"/>
    <property type="project" value="TreeGrafter"/>
</dbReference>
<dbReference type="PANTHER" id="PTHR11465">
    <property type="entry name" value="CATALASE"/>
    <property type="match status" value="1"/>
</dbReference>
<comment type="catalytic activity">
    <reaction evidence="9">
        <text>2 H2O2 = O2 + 2 H2O</text>
        <dbReference type="Rhea" id="RHEA:20309"/>
        <dbReference type="ChEBI" id="CHEBI:15377"/>
        <dbReference type="ChEBI" id="CHEBI:15379"/>
        <dbReference type="ChEBI" id="CHEBI:16240"/>
        <dbReference type="EC" id="1.11.1.6"/>
    </reaction>
</comment>
<feature type="chain" id="PRO_5029022235" description="Catalase" evidence="11">
    <location>
        <begin position="25"/>
        <end position="502"/>
    </location>
</feature>
<dbReference type="Pfam" id="PF00199">
    <property type="entry name" value="Catalase"/>
    <property type="match status" value="1"/>
</dbReference>
<evidence type="ECO:0000256" key="9">
    <source>
        <dbReference type="RuleBase" id="RU000498"/>
    </source>
</evidence>
<dbReference type="InterPro" id="IPR024708">
    <property type="entry name" value="Catalase_AS"/>
</dbReference>
<dbReference type="InParanoid" id="A0A7F5RH88"/>
<evidence type="ECO:0000256" key="6">
    <source>
        <dbReference type="ARBA" id="ARBA00023004"/>
    </source>
</evidence>
<keyword evidence="11" id="KW-0732">Signal</keyword>
<feature type="binding site" description="axial binding residue" evidence="8">
    <location>
        <position position="361"/>
    </location>
    <ligand>
        <name>heme</name>
        <dbReference type="ChEBI" id="CHEBI:30413"/>
    </ligand>
    <ligandPart>
        <name>Fe</name>
        <dbReference type="ChEBI" id="CHEBI:18248"/>
    </ligandPart>
</feature>
<evidence type="ECO:0000256" key="3">
    <source>
        <dbReference type="ARBA" id="ARBA00022617"/>
    </source>
</evidence>
<evidence type="ECO:0000256" key="10">
    <source>
        <dbReference type="RuleBase" id="RU004142"/>
    </source>
</evidence>
<dbReference type="InterPro" id="IPR002226">
    <property type="entry name" value="Catalase_haem_BS"/>
</dbReference>
<evidence type="ECO:0000256" key="5">
    <source>
        <dbReference type="ARBA" id="ARBA00023002"/>
    </source>
</evidence>
<dbReference type="KEGG" id="apln:108743589"/>
<evidence type="ECO:0000313" key="13">
    <source>
        <dbReference type="Proteomes" id="UP000192223"/>
    </source>
</evidence>
<evidence type="ECO:0000256" key="2">
    <source>
        <dbReference type="ARBA" id="ARBA00022559"/>
    </source>
</evidence>
<dbReference type="InterPro" id="IPR018028">
    <property type="entry name" value="Catalase"/>
</dbReference>
<dbReference type="Proteomes" id="UP000192223">
    <property type="component" value="Unplaced"/>
</dbReference>
<dbReference type="PROSITE" id="PS51402">
    <property type="entry name" value="CATALASE_3"/>
    <property type="match status" value="1"/>
</dbReference>
<reference evidence="14" key="1">
    <citation type="submission" date="2025-08" db="UniProtKB">
        <authorList>
            <consortium name="RefSeq"/>
        </authorList>
    </citation>
    <scope>IDENTIFICATION</scope>
    <source>
        <tissue evidence="14">Entire body</tissue>
    </source>
</reference>
<comment type="cofactor">
    <cofactor evidence="8">
        <name>heme</name>
        <dbReference type="ChEBI" id="CHEBI:30413"/>
    </cofactor>
</comment>
<dbReference type="PANTHER" id="PTHR11465:SF9">
    <property type="entry name" value="CATALASE"/>
    <property type="match status" value="1"/>
</dbReference>
<dbReference type="GO" id="GO:0042542">
    <property type="term" value="P:response to hydrogen peroxide"/>
    <property type="evidence" value="ECO:0007669"/>
    <property type="project" value="TreeGrafter"/>
</dbReference>
<feature type="signal peptide" evidence="11">
    <location>
        <begin position="1"/>
        <end position="24"/>
    </location>
</feature>
<dbReference type="GeneID" id="108743589"/>
<dbReference type="EC" id="1.11.1.6" evidence="9"/>
<name>A0A7F5RH88_AGRPL</name>
<dbReference type="GO" id="GO:0004096">
    <property type="term" value="F:catalase activity"/>
    <property type="evidence" value="ECO:0007669"/>
    <property type="project" value="UniProtKB-EC"/>
</dbReference>
<feature type="domain" description="Catalase core" evidence="12">
    <location>
        <begin position="31"/>
        <end position="413"/>
    </location>
</feature>
<dbReference type="GO" id="GO:0020037">
    <property type="term" value="F:heme binding"/>
    <property type="evidence" value="ECO:0007669"/>
    <property type="project" value="InterPro"/>
</dbReference>
<dbReference type="FunFam" id="2.40.180.10:FF:000001">
    <property type="entry name" value="Catalase"/>
    <property type="match status" value="1"/>
</dbReference>
<sequence>MKMKFLMPELVAVLLLAGTIPSYAQQDNYITTGFGAPVSYKDASLTIGRRGPLLLEDTEFIDEMAHFNRERIPERVVHAKGAGAFGYFEVTNDITRYCAASLFSTVGKRTKIAVRFSVAGGERGSADTRRSSRGFAIKFYTEEGNWDLVGSNFPIFAIRDPILTPSMIHAQKRHPATFLPNSDMQWDFFTSRPETTYLLLYTFSDKGTPDGYRFMDGFGVNTFKLINASGHHVYSKFHYLSDQGLRNLTARRAQELTAEDPEYAIRDLYNAIGSSNYPSWTLYIQVMTDEQARNSSFNPFDATKIWPEDIYPLIQVGRLTLNENPTNFFQDVEQMALSPSNLVPGIKPSPDRILQGRLFSYPDTQRYRLGPNFLQIPVNCPLYVRNYQRDGPMSYNNQGNNTVYHPNSVDSLNVSQRAAALSPPYSVSGDVSRYDNGDEDNFSQAKDFYENVLDEAQRDNLLENLANAIATASDDLQNRAVDMFTNVSEDMRYQLQALLGIW</sequence>
<evidence type="ECO:0000256" key="7">
    <source>
        <dbReference type="ARBA" id="ARBA00023324"/>
    </source>
</evidence>
<dbReference type="InterPro" id="IPR011614">
    <property type="entry name" value="Catalase_core"/>
</dbReference>
<dbReference type="GO" id="GO:0005777">
    <property type="term" value="C:peroxisome"/>
    <property type="evidence" value="ECO:0007669"/>
    <property type="project" value="TreeGrafter"/>
</dbReference>
<dbReference type="Pfam" id="PF06628">
    <property type="entry name" value="Catalase-rel"/>
    <property type="match status" value="1"/>
</dbReference>
<dbReference type="RefSeq" id="XP_025835245.1">
    <property type="nucleotide sequence ID" value="XM_025979460.1"/>
</dbReference>
<dbReference type="SUPFAM" id="SSF56634">
    <property type="entry name" value="Heme-dependent catalase-like"/>
    <property type="match status" value="1"/>
</dbReference>
<proteinExistence type="inferred from homology"/>
<comment type="function">
    <text evidence="10">Catalyzes the degradation of hydrogen peroxide (H(2)O(2)) generated by peroxisomal oxidases to water and oxygen, thereby protecting cells from the toxic effects of hydrogen peroxide.</text>
</comment>
<dbReference type="PRINTS" id="PR00067">
    <property type="entry name" value="CATALASE"/>
</dbReference>
<dbReference type="SMART" id="SM01060">
    <property type="entry name" value="Catalase"/>
    <property type="match status" value="1"/>
</dbReference>
<dbReference type="InterPro" id="IPR020835">
    <property type="entry name" value="Catalase_sf"/>
</dbReference>
<gene>
    <name evidence="14" type="primary">LOC108743589</name>
</gene>
<comment type="similarity">
    <text evidence="1 9">Belongs to the catalase family.</text>
</comment>
<keyword evidence="13" id="KW-1185">Reference proteome</keyword>
<evidence type="ECO:0000256" key="11">
    <source>
        <dbReference type="SAM" id="SignalP"/>
    </source>
</evidence>
<keyword evidence="5 9" id="KW-0560">Oxidoreductase</keyword>
<dbReference type="InterPro" id="IPR024711">
    <property type="entry name" value="Catalase_clade1/3"/>
</dbReference>
<evidence type="ECO:0000259" key="12">
    <source>
        <dbReference type="SMART" id="SM01060"/>
    </source>
</evidence>
<dbReference type="Gene3D" id="2.40.180.10">
    <property type="entry name" value="Catalase core domain"/>
    <property type="match status" value="1"/>
</dbReference>
<dbReference type="PROSITE" id="PS00437">
    <property type="entry name" value="CATALASE_1"/>
    <property type="match status" value="1"/>
</dbReference>